<reference evidence="1 2" key="1">
    <citation type="journal article" date="2019" name="Genome Biol. Evol.">
        <title>Insights into the evolution of the New World diploid cottons (Gossypium, subgenus Houzingenia) based on genome sequencing.</title>
        <authorList>
            <person name="Grover C.E."/>
            <person name="Arick M.A. 2nd"/>
            <person name="Thrash A."/>
            <person name="Conover J.L."/>
            <person name="Sanders W.S."/>
            <person name="Peterson D.G."/>
            <person name="Frelichowski J.E."/>
            <person name="Scheffler J.A."/>
            <person name="Scheffler B.E."/>
            <person name="Wendel J.F."/>
        </authorList>
    </citation>
    <scope>NUCLEOTIDE SEQUENCE [LARGE SCALE GENOMIC DNA]</scope>
    <source>
        <strain evidence="1">27</strain>
        <tissue evidence="1">Leaf</tissue>
    </source>
</reference>
<dbReference type="AlphaFoldDB" id="A0A7J8TDB1"/>
<proteinExistence type="predicted"/>
<feature type="non-terminal residue" evidence="1">
    <location>
        <position position="27"/>
    </location>
</feature>
<protein>
    <submittedName>
        <fullName evidence="1">Uncharacterized protein</fullName>
    </submittedName>
</protein>
<comment type="caution">
    <text evidence="1">The sequence shown here is derived from an EMBL/GenBank/DDBJ whole genome shotgun (WGS) entry which is preliminary data.</text>
</comment>
<dbReference type="Proteomes" id="UP000593561">
    <property type="component" value="Unassembled WGS sequence"/>
</dbReference>
<evidence type="ECO:0000313" key="1">
    <source>
        <dbReference type="EMBL" id="MBA0636143.1"/>
    </source>
</evidence>
<dbReference type="EMBL" id="JABFAC010244575">
    <property type="protein sequence ID" value="MBA0636143.1"/>
    <property type="molecule type" value="Genomic_DNA"/>
</dbReference>
<name>A0A7J8TDB1_GOSDV</name>
<sequence>MMPGAYPSPFMYPNPYMCPFPSPRVGW</sequence>
<accession>A0A7J8TDB1</accession>
<evidence type="ECO:0000313" key="2">
    <source>
        <dbReference type="Proteomes" id="UP000593561"/>
    </source>
</evidence>
<keyword evidence="2" id="KW-1185">Reference proteome</keyword>
<gene>
    <name evidence="1" type="ORF">Godav_029065</name>
</gene>
<organism evidence="1 2">
    <name type="scientific">Gossypium davidsonii</name>
    <name type="common">Davidson's cotton</name>
    <name type="synonym">Gossypium klotzschianum subsp. davidsonii</name>
    <dbReference type="NCBI Taxonomy" id="34287"/>
    <lineage>
        <taxon>Eukaryota</taxon>
        <taxon>Viridiplantae</taxon>
        <taxon>Streptophyta</taxon>
        <taxon>Embryophyta</taxon>
        <taxon>Tracheophyta</taxon>
        <taxon>Spermatophyta</taxon>
        <taxon>Magnoliopsida</taxon>
        <taxon>eudicotyledons</taxon>
        <taxon>Gunneridae</taxon>
        <taxon>Pentapetalae</taxon>
        <taxon>rosids</taxon>
        <taxon>malvids</taxon>
        <taxon>Malvales</taxon>
        <taxon>Malvaceae</taxon>
        <taxon>Malvoideae</taxon>
        <taxon>Gossypium</taxon>
    </lineage>
</organism>